<dbReference type="GO" id="GO:0003700">
    <property type="term" value="F:DNA-binding transcription factor activity"/>
    <property type="evidence" value="ECO:0007669"/>
    <property type="project" value="TreeGrafter"/>
</dbReference>
<dbReference type="GO" id="GO:0003677">
    <property type="term" value="F:DNA binding"/>
    <property type="evidence" value="ECO:0007669"/>
    <property type="project" value="UniProtKB-KW"/>
</dbReference>
<evidence type="ECO:0000256" key="2">
    <source>
        <dbReference type="ARBA" id="ARBA00023125"/>
    </source>
</evidence>
<proteinExistence type="predicted"/>
<evidence type="ECO:0000313" key="6">
    <source>
        <dbReference type="EMBL" id="SFV51020.1"/>
    </source>
</evidence>
<dbReference type="Pfam" id="PF13545">
    <property type="entry name" value="HTH_Crp_2"/>
    <property type="match status" value="1"/>
</dbReference>
<feature type="domain" description="HTH crp-type" evidence="5">
    <location>
        <begin position="140"/>
        <end position="211"/>
    </location>
</feature>
<dbReference type="InterPro" id="IPR012318">
    <property type="entry name" value="HTH_CRP"/>
</dbReference>
<keyword evidence="1" id="KW-0805">Transcription regulation</keyword>
<dbReference type="PROSITE" id="PS50042">
    <property type="entry name" value="CNMP_BINDING_3"/>
    <property type="match status" value="1"/>
</dbReference>
<dbReference type="SMART" id="SM00419">
    <property type="entry name" value="HTH_CRP"/>
    <property type="match status" value="1"/>
</dbReference>
<sequence>MSIENQPILKKLNETTKLPIIKRQKRFFVNKGENPFDTERFFYFILSGKVKISQINFETSKEQILYLLSSGDMFDVTALLDGKSSEYLIEVLEKSEVVEVPISDVRELLSKEPSFQRFFFPYIAKQLRNMEELAVDLSLYDVYQRIIRLFARYVDQNTKNPKLGIIENLSHEELAMMVGSVRKVVNRALQKLKKDGIIDLSRKHIKLLDLDKLLQKIEY</sequence>
<evidence type="ECO:0000256" key="1">
    <source>
        <dbReference type="ARBA" id="ARBA00023015"/>
    </source>
</evidence>
<protein>
    <submittedName>
        <fullName evidence="6">Transcriptional regulator, Crp/Fnr family</fullName>
    </submittedName>
</protein>
<dbReference type="CDD" id="cd00038">
    <property type="entry name" value="CAP_ED"/>
    <property type="match status" value="1"/>
</dbReference>
<accession>A0A1W1BBP6</accession>
<dbReference type="Gene3D" id="2.60.120.10">
    <property type="entry name" value="Jelly Rolls"/>
    <property type="match status" value="1"/>
</dbReference>
<keyword evidence="3" id="KW-0804">Transcription</keyword>
<dbReference type="SUPFAM" id="SSF51206">
    <property type="entry name" value="cAMP-binding domain-like"/>
    <property type="match status" value="1"/>
</dbReference>
<dbReference type="InterPro" id="IPR050397">
    <property type="entry name" value="Env_Response_Regulators"/>
</dbReference>
<evidence type="ECO:0000256" key="3">
    <source>
        <dbReference type="ARBA" id="ARBA00023163"/>
    </source>
</evidence>
<dbReference type="AlphaFoldDB" id="A0A1W1BBP6"/>
<keyword evidence="2" id="KW-0238">DNA-binding</keyword>
<dbReference type="SUPFAM" id="SSF46785">
    <property type="entry name" value="Winged helix' DNA-binding domain"/>
    <property type="match status" value="1"/>
</dbReference>
<reference evidence="6" key="1">
    <citation type="submission" date="2016-10" db="EMBL/GenBank/DDBJ databases">
        <authorList>
            <person name="de Groot N.N."/>
        </authorList>
    </citation>
    <scope>NUCLEOTIDE SEQUENCE</scope>
</reference>
<gene>
    <name evidence="6" type="ORF">MNB_SM-7-111</name>
</gene>
<dbReference type="PROSITE" id="PS51063">
    <property type="entry name" value="HTH_CRP_2"/>
    <property type="match status" value="1"/>
</dbReference>
<dbReference type="PANTHER" id="PTHR24567">
    <property type="entry name" value="CRP FAMILY TRANSCRIPTIONAL REGULATORY PROTEIN"/>
    <property type="match status" value="1"/>
</dbReference>
<dbReference type="SMART" id="SM00100">
    <property type="entry name" value="cNMP"/>
    <property type="match status" value="1"/>
</dbReference>
<feature type="domain" description="Cyclic nucleotide-binding" evidence="4">
    <location>
        <begin position="42"/>
        <end position="126"/>
    </location>
</feature>
<organism evidence="6">
    <name type="scientific">hydrothermal vent metagenome</name>
    <dbReference type="NCBI Taxonomy" id="652676"/>
    <lineage>
        <taxon>unclassified sequences</taxon>
        <taxon>metagenomes</taxon>
        <taxon>ecological metagenomes</taxon>
    </lineage>
</organism>
<name>A0A1W1BBP6_9ZZZZ</name>
<dbReference type="InterPro" id="IPR018490">
    <property type="entry name" value="cNMP-bd_dom_sf"/>
</dbReference>
<dbReference type="InterPro" id="IPR000595">
    <property type="entry name" value="cNMP-bd_dom"/>
</dbReference>
<evidence type="ECO:0000259" key="4">
    <source>
        <dbReference type="PROSITE" id="PS50042"/>
    </source>
</evidence>
<evidence type="ECO:0000259" key="5">
    <source>
        <dbReference type="PROSITE" id="PS51063"/>
    </source>
</evidence>
<dbReference type="Pfam" id="PF00027">
    <property type="entry name" value="cNMP_binding"/>
    <property type="match status" value="1"/>
</dbReference>
<dbReference type="InterPro" id="IPR014710">
    <property type="entry name" value="RmlC-like_jellyroll"/>
</dbReference>
<dbReference type="GO" id="GO:0005829">
    <property type="term" value="C:cytosol"/>
    <property type="evidence" value="ECO:0007669"/>
    <property type="project" value="TreeGrafter"/>
</dbReference>
<dbReference type="PANTHER" id="PTHR24567:SF26">
    <property type="entry name" value="REGULATORY PROTEIN YEIL"/>
    <property type="match status" value="1"/>
</dbReference>
<dbReference type="InterPro" id="IPR036390">
    <property type="entry name" value="WH_DNA-bd_sf"/>
</dbReference>
<dbReference type="EMBL" id="FPHB01000013">
    <property type="protein sequence ID" value="SFV51020.1"/>
    <property type="molecule type" value="Genomic_DNA"/>
</dbReference>